<name>A0A9Q9CGX9_9FIRM</name>
<proteinExistence type="predicted"/>
<dbReference type="EMBL" id="CP071250">
    <property type="protein sequence ID" value="UUF08328.1"/>
    <property type="molecule type" value="Genomic_DNA"/>
</dbReference>
<evidence type="ECO:0000313" key="3">
    <source>
        <dbReference type="Proteomes" id="UP001058072"/>
    </source>
</evidence>
<dbReference type="AlphaFoldDB" id="A0A9Q9CGX9"/>
<dbReference type="InterPro" id="IPR009057">
    <property type="entry name" value="Homeodomain-like_sf"/>
</dbReference>
<accession>A0A9Q9CGX9</accession>
<evidence type="ECO:0000259" key="1">
    <source>
        <dbReference type="Pfam" id="PF06056"/>
    </source>
</evidence>
<organism evidence="2 3">
    <name type="scientific">Turicibacter bilis</name>
    <dbReference type="NCBI Taxonomy" id="2735723"/>
    <lineage>
        <taxon>Bacteria</taxon>
        <taxon>Bacillati</taxon>
        <taxon>Bacillota</taxon>
        <taxon>Erysipelotrichia</taxon>
        <taxon>Erysipelotrichales</taxon>
        <taxon>Turicibacteraceae</taxon>
        <taxon>Turicibacter</taxon>
    </lineage>
</organism>
<feature type="domain" description="Terminase ATPase subunit N-terminal" evidence="1">
    <location>
        <begin position="22"/>
        <end position="66"/>
    </location>
</feature>
<dbReference type="Pfam" id="PF06056">
    <property type="entry name" value="Terminase_5"/>
    <property type="match status" value="1"/>
</dbReference>
<sequence length="68" mass="7990">MNKTELNLIETMMYKTQSKQLYTRYQVIYLHLQGYKNVEIAKMLPLTAQMIGKHIRNYKKDGLDGLAP</sequence>
<dbReference type="SUPFAM" id="SSF46689">
    <property type="entry name" value="Homeodomain-like"/>
    <property type="match status" value="1"/>
</dbReference>
<gene>
    <name evidence="2" type="ORF">J0J70_12255</name>
</gene>
<evidence type="ECO:0000313" key="2">
    <source>
        <dbReference type="EMBL" id="UUF08328.1"/>
    </source>
</evidence>
<dbReference type="InterPro" id="IPR010332">
    <property type="entry name" value="ATPase_terminase-su_N"/>
</dbReference>
<reference evidence="2" key="1">
    <citation type="submission" date="2021-03" db="EMBL/GenBank/DDBJ databases">
        <title>Comparative Genomics and Metabolomics in the genus Turicibacter.</title>
        <authorList>
            <person name="Maki J."/>
            <person name="Looft T."/>
        </authorList>
    </citation>
    <scope>NUCLEOTIDE SEQUENCE</scope>
    <source>
        <strain evidence="2">ISU324</strain>
    </source>
</reference>
<dbReference type="Proteomes" id="UP001058072">
    <property type="component" value="Chromosome"/>
</dbReference>
<protein>
    <submittedName>
        <fullName evidence="2">Helix-turn-helix domain-containing protein</fullName>
    </submittedName>
</protein>